<protein>
    <submittedName>
        <fullName evidence="1">Uncharacterized protein</fullName>
    </submittedName>
</protein>
<reference evidence="1 2" key="1">
    <citation type="submission" date="2019-03" db="EMBL/GenBank/DDBJ databases">
        <title>Genomic Encyclopedia of Type Strains, Phase III (KMG-III): the genomes of soil and plant-associated and newly described type strains.</title>
        <authorList>
            <person name="Whitman W."/>
        </authorList>
    </citation>
    <scope>NUCLEOTIDE SEQUENCE [LARGE SCALE GENOMIC DNA]</scope>
    <source>
        <strain evidence="1 2">VKM Ac-2575</strain>
    </source>
</reference>
<dbReference type="Proteomes" id="UP000295151">
    <property type="component" value="Unassembled WGS sequence"/>
</dbReference>
<accession>A0A4R7T444</accession>
<evidence type="ECO:0000313" key="1">
    <source>
        <dbReference type="EMBL" id="TDU86570.1"/>
    </source>
</evidence>
<proteinExistence type="predicted"/>
<sequence length="43" mass="4795">MMTGSGRFYGGYDMFFAFAGDTPAQMVGRISSERLEQIPIDDE</sequence>
<gene>
    <name evidence="1" type="ORF">EV138_0080</name>
</gene>
<evidence type="ECO:0000313" key="2">
    <source>
        <dbReference type="Proteomes" id="UP000295151"/>
    </source>
</evidence>
<dbReference type="AlphaFoldDB" id="A0A4R7T444"/>
<name>A0A4R7T444_9ACTN</name>
<organism evidence="1 2">
    <name type="scientific">Kribbella voronezhensis</name>
    <dbReference type="NCBI Taxonomy" id="2512212"/>
    <lineage>
        <taxon>Bacteria</taxon>
        <taxon>Bacillati</taxon>
        <taxon>Actinomycetota</taxon>
        <taxon>Actinomycetes</taxon>
        <taxon>Propionibacteriales</taxon>
        <taxon>Kribbellaceae</taxon>
        <taxon>Kribbella</taxon>
    </lineage>
</organism>
<keyword evidence="2" id="KW-1185">Reference proteome</keyword>
<comment type="caution">
    <text evidence="1">The sequence shown here is derived from an EMBL/GenBank/DDBJ whole genome shotgun (WGS) entry which is preliminary data.</text>
</comment>
<dbReference type="EMBL" id="SOCE01000001">
    <property type="protein sequence ID" value="TDU86570.1"/>
    <property type="molecule type" value="Genomic_DNA"/>
</dbReference>